<dbReference type="OrthoDB" id="3226064at2759"/>
<dbReference type="SMART" id="SM00256">
    <property type="entry name" value="FBOX"/>
    <property type="match status" value="1"/>
</dbReference>
<dbReference type="GeneID" id="54362988"/>
<evidence type="ECO:0000313" key="4">
    <source>
        <dbReference type="RefSeq" id="XP_033458743.1"/>
    </source>
</evidence>
<evidence type="ECO:0000313" key="3">
    <source>
        <dbReference type="Proteomes" id="UP000504637"/>
    </source>
</evidence>
<dbReference type="InterPro" id="IPR001810">
    <property type="entry name" value="F-box_dom"/>
</dbReference>
<dbReference type="RefSeq" id="XP_033458743.1">
    <property type="nucleotide sequence ID" value="XM_033605188.1"/>
</dbReference>
<accession>A0A6J3M464</accession>
<proteinExistence type="predicted"/>
<gene>
    <name evidence="4" type="ORF">K489DRAFT_381696</name>
</gene>
<name>A0A6J3M464_9PEZI</name>
<dbReference type="Pfam" id="PF12937">
    <property type="entry name" value="F-box-like"/>
    <property type="match status" value="1"/>
</dbReference>
<reference evidence="4" key="1">
    <citation type="submission" date="2020-01" db="EMBL/GenBank/DDBJ databases">
        <authorList>
            <consortium name="DOE Joint Genome Institute"/>
            <person name="Haridas S."/>
            <person name="Albert R."/>
            <person name="Binder M."/>
            <person name="Bloem J."/>
            <person name="Labutti K."/>
            <person name="Salamov A."/>
            <person name="Andreopoulos B."/>
            <person name="Baker S.E."/>
            <person name="Barry K."/>
            <person name="Bills G."/>
            <person name="Bluhm B.H."/>
            <person name="Cannon C."/>
            <person name="Castanera R."/>
            <person name="Culley D.E."/>
            <person name="Daum C."/>
            <person name="Ezra D."/>
            <person name="Gonzalez J.B."/>
            <person name="Henrissat B."/>
            <person name="Kuo A."/>
            <person name="Liang C."/>
            <person name="Lipzen A."/>
            <person name="Lutzoni F."/>
            <person name="Magnuson J."/>
            <person name="Mondo S."/>
            <person name="Nolan M."/>
            <person name="Ohm R."/>
            <person name="Pangilinan J."/>
            <person name="Park H.-J."/>
            <person name="Ramirez L."/>
            <person name="Alfaro M."/>
            <person name="Sun H."/>
            <person name="Tritt A."/>
            <person name="Yoshinaga Y."/>
            <person name="Zwiers L.-H."/>
            <person name="Turgeon B.G."/>
            <person name="Goodwin S.B."/>
            <person name="Spatafora J.W."/>
            <person name="Crous P.W."/>
            <person name="Grigoriev I.V."/>
        </authorList>
    </citation>
    <scope>NUCLEOTIDE SEQUENCE</scope>
    <source>
        <strain evidence="4">CBS 342.82</strain>
    </source>
</reference>
<keyword evidence="3" id="KW-1185">Reference proteome</keyword>
<dbReference type="Proteomes" id="UP000504637">
    <property type="component" value="Unplaced"/>
</dbReference>
<dbReference type="AlphaFoldDB" id="A0A6J3M464"/>
<feature type="domain" description="F-box" evidence="2">
    <location>
        <begin position="7"/>
        <end position="47"/>
    </location>
</feature>
<protein>
    <recommendedName>
        <fullName evidence="2">F-box domain-containing protein</fullName>
    </recommendedName>
</protein>
<dbReference type="Gene3D" id="1.20.1280.50">
    <property type="match status" value="1"/>
</dbReference>
<dbReference type="InterPro" id="IPR036047">
    <property type="entry name" value="F-box-like_dom_sf"/>
</dbReference>
<organism evidence="4">
    <name type="scientific">Dissoconium aciculare CBS 342.82</name>
    <dbReference type="NCBI Taxonomy" id="1314786"/>
    <lineage>
        <taxon>Eukaryota</taxon>
        <taxon>Fungi</taxon>
        <taxon>Dikarya</taxon>
        <taxon>Ascomycota</taxon>
        <taxon>Pezizomycotina</taxon>
        <taxon>Dothideomycetes</taxon>
        <taxon>Dothideomycetidae</taxon>
        <taxon>Mycosphaerellales</taxon>
        <taxon>Dissoconiaceae</taxon>
        <taxon>Dissoconium</taxon>
    </lineage>
</organism>
<evidence type="ECO:0000256" key="1">
    <source>
        <dbReference type="SAM" id="MobiDB-lite"/>
    </source>
</evidence>
<dbReference type="SUPFAM" id="SSF81383">
    <property type="entry name" value="F-box domain"/>
    <property type="match status" value="1"/>
</dbReference>
<reference evidence="4" key="3">
    <citation type="submission" date="2025-08" db="UniProtKB">
        <authorList>
            <consortium name="RefSeq"/>
        </authorList>
    </citation>
    <scope>IDENTIFICATION</scope>
    <source>
        <strain evidence="4">CBS 342.82</strain>
    </source>
</reference>
<evidence type="ECO:0000259" key="2">
    <source>
        <dbReference type="SMART" id="SM00256"/>
    </source>
</evidence>
<feature type="region of interest" description="Disordered" evidence="1">
    <location>
        <begin position="267"/>
        <end position="300"/>
    </location>
</feature>
<reference evidence="4" key="2">
    <citation type="submission" date="2020-04" db="EMBL/GenBank/DDBJ databases">
        <authorList>
            <consortium name="NCBI Genome Project"/>
        </authorList>
    </citation>
    <scope>NUCLEOTIDE SEQUENCE</scope>
    <source>
        <strain evidence="4">CBS 342.82</strain>
    </source>
</reference>
<sequence>MAMLLELSHELLHCIFVDVEPCDIAALSSTCRAFHDYIRDNRLLHRELYLRRYDEFEHDKRTNWEQQLHDRYQMERLLQTTDAATKRENLDFVATQVSKMMESAHCDFEQSKNLQMLSTAFKERQDNLNVFLCSSSLFHNKRAGDGTNHIPADNASTRQASAKLHCLYGVPIDTAPRRPIHSLMQPDLTIGPSGSTRSQVLGRQPVTHPWARSRVYDLREYTPSTLWGPFKADGSHQVDWEKVEAIMIALGHNIRRYQGREDSPVHGLWTEPFRGASPGSFHDPTPPATSPSAPTPHHEEALDAEDAEVFKIRELALKLDAMDPYGVTGTWMRVVCFLDYNDLYTYNFNVHGLPADDESRGPVSTDEAIRLIRIKLQVVRVEPPDSVLNADDEWAHDDDENPLPDWSNFKGERLPVVHFCGKSWSLHASFDPNANSRIRGTVRQTPEGEIRWTTFSIFHGEERWRSEGIQVGGIRSERGVLGNWFDKNYDIHGPAGPTAFWKESDNVRRRG</sequence>